<dbReference type="AlphaFoldDB" id="A0A411WRA8"/>
<name>A0A411WRA8_9GAMM</name>
<accession>A0A411WRA8</accession>
<dbReference type="Proteomes" id="UP000293154">
    <property type="component" value="Chromosome"/>
</dbReference>
<evidence type="ECO:0000313" key="3">
    <source>
        <dbReference type="EMBL" id="QBH98717.1"/>
    </source>
</evidence>
<evidence type="ECO:0000313" key="4">
    <source>
        <dbReference type="Proteomes" id="UP000293154"/>
    </source>
</evidence>
<reference evidence="3 4" key="1">
    <citation type="submission" date="2019-03" db="EMBL/GenBank/DDBJ databases">
        <title>Pragia sp. nov. isolated from the gut tract of Carduelis flavirostris.</title>
        <authorList>
            <person name="Ge Y."/>
        </authorList>
    </citation>
    <scope>NUCLEOTIDE SEQUENCE [LARGE SCALE GENOMIC DNA]</scope>
    <source>
        <strain evidence="3 4">CF-458</strain>
    </source>
</reference>
<feature type="domain" description="Nudix hydrolase" evidence="2">
    <location>
        <begin position="76"/>
        <end position="203"/>
    </location>
</feature>
<dbReference type="Pfam" id="PF00293">
    <property type="entry name" value="NUDIX"/>
    <property type="match status" value="1"/>
</dbReference>
<evidence type="ECO:0000259" key="2">
    <source>
        <dbReference type="PROSITE" id="PS51462"/>
    </source>
</evidence>
<dbReference type="SUPFAM" id="SSF55811">
    <property type="entry name" value="Nudix"/>
    <property type="match status" value="1"/>
</dbReference>
<protein>
    <submittedName>
        <fullName evidence="3">NUDIX domain-containing protein</fullName>
    </submittedName>
</protein>
<dbReference type="KEGG" id="prag:EKN56_07785"/>
<dbReference type="Gene3D" id="6.10.250.1120">
    <property type="match status" value="1"/>
</dbReference>
<organism evidence="3 4">
    <name type="scientific">Limnobaculum zhutongyuii</name>
    <dbReference type="NCBI Taxonomy" id="2498113"/>
    <lineage>
        <taxon>Bacteria</taxon>
        <taxon>Pseudomonadati</taxon>
        <taxon>Pseudomonadota</taxon>
        <taxon>Gammaproteobacteria</taxon>
        <taxon>Enterobacterales</taxon>
        <taxon>Budviciaceae</taxon>
        <taxon>Limnobaculum</taxon>
    </lineage>
</organism>
<dbReference type="InterPro" id="IPR000086">
    <property type="entry name" value="NUDIX_hydrolase_dom"/>
</dbReference>
<dbReference type="OrthoDB" id="9804442at2"/>
<sequence>MVLKQKPTESDEMRWLKWAVELQFIGQTGCYYSQDVYDLERFERIRQLSAEIVSQYSGLPMAHVNNVFCNETGFQTPKLDCRAAIFDQGKILLVKENSGYWSLPGGWVDVNQSIRANTVKEVKEEAGLDVIATRLIALQDRNLHNTPIYAYGICKVFVQCEVVGGYFVANSETIESGWFSQEQLPELSEDKTTAQQIALCFEAYHTENWQPVFD</sequence>
<dbReference type="GO" id="GO:0003824">
    <property type="term" value="F:catalytic activity"/>
    <property type="evidence" value="ECO:0007669"/>
    <property type="project" value="UniProtKB-ARBA"/>
</dbReference>
<dbReference type="CDD" id="cd18889">
    <property type="entry name" value="NUDIX_ADPRase"/>
    <property type="match status" value="1"/>
</dbReference>
<evidence type="ECO:0000256" key="1">
    <source>
        <dbReference type="ARBA" id="ARBA00001946"/>
    </source>
</evidence>
<dbReference type="PROSITE" id="PS51462">
    <property type="entry name" value="NUDIX"/>
    <property type="match status" value="1"/>
</dbReference>
<dbReference type="PANTHER" id="PTHR43736:SF1">
    <property type="entry name" value="DIHYDRONEOPTERIN TRIPHOSPHATE DIPHOSPHATASE"/>
    <property type="match status" value="1"/>
</dbReference>
<gene>
    <name evidence="3" type="ORF">EKN56_07785</name>
</gene>
<dbReference type="InterPro" id="IPR015797">
    <property type="entry name" value="NUDIX_hydrolase-like_dom_sf"/>
</dbReference>
<keyword evidence="4" id="KW-1185">Reference proteome</keyword>
<dbReference type="PANTHER" id="PTHR43736">
    <property type="entry name" value="ADP-RIBOSE PYROPHOSPHATASE"/>
    <property type="match status" value="1"/>
</dbReference>
<dbReference type="Pfam" id="PF12535">
    <property type="entry name" value="Nudix_N"/>
    <property type="match status" value="1"/>
</dbReference>
<dbReference type="Gene3D" id="3.90.79.10">
    <property type="entry name" value="Nucleoside Triphosphate Pyrophosphohydrolase"/>
    <property type="match status" value="1"/>
</dbReference>
<proteinExistence type="predicted"/>
<dbReference type="EMBL" id="CP034752">
    <property type="protein sequence ID" value="QBH98717.1"/>
    <property type="molecule type" value="Genomic_DNA"/>
</dbReference>
<dbReference type="InterPro" id="IPR059176">
    <property type="entry name" value="UDP-X_N"/>
</dbReference>
<comment type="cofactor">
    <cofactor evidence="1">
        <name>Mg(2+)</name>
        <dbReference type="ChEBI" id="CHEBI:18420"/>
    </cofactor>
</comment>